<keyword evidence="1" id="KW-0479">Metal-binding</keyword>
<evidence type="ECO:0000256" key="5">
    <source>
        <dbReference type="SAM" id="MobiDB-lite"/>
    </source>
</evidence>
<keyword evidence="2 4" id="KW-0863">Zinc-finger</keyword>
<reference evidence="8" key="2">
    <citation type="submission" date="2015-01" db="EMBL/GenBank/DDBJ databases">
        <title>Evolutionary Origins and Diversification of the Mycorrhizal Mutualists.</title>
        <authorList>
            <consortium name="DOE Joint Genome Institute"/>
            <consortium name="Mycorrhizal Genomics Consortium"/>
            <person name="Kohler A."/>
            <person name="Kuo A."/>
            <person name="Nagy L.G."/>
            <person name="Floudas D."/>
            <person name="Copeland A."/>
            <person name="Barry K.W."/>
            <person name="Cichocki N."/>
            <person name="Veneault-Fourrey C."/>
            <person name="LaButti K."/>
            <person name="Lindquist E.A."/>
            <person name="Lipzen A."/>
            <person name="Lundell T."/>
            <person name="Morin E."/>
            <person name="Murat C."/>
            <person name="Riley R."/>
            <person name="Ohm R."/>
            <person name="Sun H."/>
            <person name="Tunlid A."/>
            <person name="Henrissat B."/>
            <person name="Grigoriev I.V."/>
            <person name="Hibbett D.S."/>
            <person name="Martin F."/>
        </authorList>
    </citation>
    <scope>NUCLEOTIDE SEQUENCE [LARGE SCALE GENOMIC DNA]</scope>
    <source>
        <strain evidence="8">Zn</strain>
    </source>
</reference>
<evidence type="ECO:0000259" key="6">
    <source>
        <dbReference type="PROSITE" id="PS51999"/>
    </source>
</evidence>
<accession>A0A0C3GW82</accession>
<keyword evidence="3" id="KW-0862">Zinc</keyword>
<keyword evidence="8" id="KW-1185">Reference proteome</keyword>
<evidence type="ECO:0000313" key="8">
    <source>
        <dbReference type="Proteomes" id="UP000054321"/>
    </source>
</evidence>
<dbReference type="GO" id="GO:0008270">
    <property type="term" value="F:zinc ion binding"/>
    <property type="evidence" value="ECO:0007669"/>
    <property type="project" value="UniProtKB-KW"/>
</dbReference>
<evidence type="ECO:0000256" key="1">
    <source>
        <dbReference type="ARBA" id="ARBA00022723"/>
    </source>
</evidence>
<dbReference type="PROSITE" id="PS51999">
    <property type="entry name" value="ZF_GRF"/>
    <property type="match status" value="1"/>
</dbReference>
<protein>
    <recommendedName>
        <fullName evidence="6">GRF-type domain-containing protein</fullName>
    </recommendedName>
</protein>
<feature type="compositionally biased region" description="Basic and acidic residues" evidence="5">
    <location>
        <begin position="90"/>
        <end position="107"/>
    </location>
</feature>
<dbReference type="EMBL" id="KN832877">
    <property type="protein sequence ID" value="KIN00346.1"/>
    <property type="molecule type" value="Genomic_DNA"/>
</dbReference>
<evidence type="ECO:0000256" key="3">
    <source>
        <dbReference type="ARBA" id="ARBA00022833"/>
    </source>
</evidence>
<dbReference type="STRING" id="913774.A0A0C3GW82"/>
<proteinExistence type="predicted"/>
<feature type="domain" description="GRF-type" evidence="6">
    <location>
        <begin position="30"/>
        <end position="72"/>
    </location>
</feature>
<gene>
    <name evidence="7" type="ORF">OIDMADRAFT_19482</name>
</gene>
<dbReference type="InterPro" id="IPR010666">
    <property type="entry name" value="Znf_GRF"/>
</dbReference>
<feature type="region of interest" description="Disordered" evidence="5">
    <location>
        <begin position="90"/>
        <end position="159"/>
    </location>
</feature>
<evidence type="ECO:0000256" key="2">
    <source>
        <dbReference type="ARBA" id="ARBA00022771"/>
    </source>
</evidence>
<evidence type="ECO:0000256" key="4">
    <source>
        <dbReference type="PROSITE-ProRule" id="PRU01343"/>
    </source>
</evidence>
<dbReference type="InParanoid" id="A0A0C3GW82"/>
<dbReference type="Proteomes" id="UP000054321">
    <property type="component" value="Unassembled WGS sequence"/>
</dbReference>
<dbReference type="HOGENOM" id="CLU_099152_0_0_1"/>
<evidence type="ECO:0000313" key="7">
    <source>
        <dbReference type="EMBL" id="KIN00346.1"/>
    </source>
</evidence>
<dbReference type="OrthoDB" id="3553367at2759"/>
<dbReference type="AlphaFoldDB" id="A0A0C3GW82"/>
<reference evidence="7 8" key="1">
    <citation type="submission" date="2014-04" db="EMBL/GenBank/DDBJ databases">
        <authorList>
            <consortium name="DOE Joint Genome Institute"/>
            <person name="Kuo A."/>
            <person name="Martino E."/>
            <person name="Perotto S."/>
            <person name="Kohler A."/>
            <person name="Nagy L.G."/>
            <person name="Floudas D."/>
            <person name="Copeland A."/>
            <person name="Barry K.W."/>
            <person name="Cichocki N."/>
            <person name="Veneault-Fourrey C."/>
            <person name="LaButti K."/>
            <person name="Lindquist E.A."/>
            <person name="Lipzen A."/>
            <person name="Lundell T."/>
            <person name="Morin E."/>
            <person name="Murat C."/>
            <person name="Sun H."/>
            <person name="Tunlid A."/>
            <person name="Henrissat B."/>
            <person name="Grigoriev I.V."/>
            <person name="Hibbett D.S."/>
            <person name="Martin F."/>
            <person name="Nordberg H.P."/>
            <person name="Cantor M.N."/>
            <person name="Hua S.X."/>
        </authorList>
    </citation>
    <scope>NUCLEOTIDE SEQUENCE [LARGE SCALE GENOMIC DNA]</scope>
    <source>
        <strain evidence="7 8">Zn</strain>
    </source>
</reference>
<dbReference type="Pfam" id="PF06839">
    <property type="entry name" value="Zn_ribbon_GRF"/>
    <property type="match status" value="1"/>
</dbReference>
<sequence length="286" mass="31854">MSTGHTADSVERQVQSTVGNADFRKGKWFCECHIAARCLTATKNSAHHGEKFWRCANVENRRCSFFLWIIHEAAAKDWLKSSRPDLKFETAKNAKSSDQDAAEKETPFTKAKKRRKAPMDATKESEIDDDNGLSSTGSRDPFFTPKTPKTSEKVAPASILSTPTRRFAEKLRLEASPLFAPNPQPLPATNNRAPIAERLGASLILDQKTGKANSGLEEDSSLTTTVLGLIGSDNIQLKPSTEIQIRHEIDLVVDVGKAKILRYEETISELHQRVDELEKMILHLTE</sequence>
<organism evidence="7 8">
    <name type="scientific">Oidiodendron maius (strain Zn)</name>
    <dbReference type="NCBI Taxonomy" id="913774"/>
    <lineage>
        <taxon>Eukaryota</taxon>
        <taxon>Fungi</taxon>
        <taxon>Dikarya</taxon>
        <taxon>Ascomycota</taxon>
        <taxon>Pezizomycotina</taxon>
        <taxon>Leotiomycetes</taxon>
        <taxon>Leotiomycetes incertae sedis</taxon>
        <taxon>Myxotrichaceae</taxon>
        <taxon>Oidiodendron</taxon>
    </lineage>
</organism>
<name>A0A0C3GW82_OIDMZ</name>